<dbReference type="GO" id="GO:0005524">
    <property type="term" value="F:ATP binding"/>
    <property type="evidence" value="ECO:0007669"/>
    <property type="project" value="UniProtKB-KW"/>
</dbReference>
<dbReference type="InterPro" id="IPR027417">
    <property type="entry name" value="P-loop_NTPase"/>
</dbReference>
<keyword evidence="7" id="KW-1185">Reference proteome</keyword>
<dbReference type="InterPro" id="IPR003439">
    <property type="entry name" value="ABC_transporter-like_ATP-bd"/>
</dbReference>
<dbReference type="InterPro" id="IPR017911">
    <property type="entry name" value="MacB-like_ATP-bd"/>
</dbReference>
<sequence length="224" mass="25315">MAILEVNNLEYYYQDGENIRYILKDLSCSFDKGVFYTIKGQSGSGKTTLLSLISALDTPMKGTILYEQKELKEIGYEKYRRNKIGIIFQYYNLIPYLTGLENIELAMCETDNEVPKNKKEVAYNLLDFIGITKTKADRQINKLSGGEQQRVAIARSLATNVDVILADEPTGNLDASMQQEIVDIFKTLAHEHNKCVIVVTHNDEIAQQADKAFTLSQGELVEDE</sequence>
<keyword evidence="4 6" id="KW-0067">ATP-binding</keyword>
<dbReference type="InterPro" id="IPR003593">
    <property type="entry name" value="AAA+_ATPase"/>
</dbReference>
<accession>A0ABU0E018</accession>
<evidence type="ECO:0000256" key="3">
    <source>
        <dbReference type="ARBA" id="ARBA00022741"/>
    </source>
</evidence>
<dbReference type="SMART" id="SM00382">
    <property type="entry name" value="AAA"/>
    <property type="match status" value="1"/>
</dbReference>
<comment type="caution">
    <text evidence="6">The sequence shown here is derived from an EMBL/GenBank/DDBJ whole genome shotgun (WGS) entry which is preliminary data.</text>
</comment>
<dbReference type="CDD" id="cd03255">
    <property type="entry name" value="ABC_MJ0796_LolCDE_FtsE"/>
    <property type="match status" value="1"/>
</dbReference>
<dbReference type="RefSeq" id="WP_307405931.1">
    <property type="nucleotide sequence ID" value="NZ_JAUSUR010000001.1"/>
</dbReference>
<feature type="domain" description="ABC transporter" evidence="5">
    <location>
        <begin position="4"/>
        <end position="224"/>
    </location>
</feature>
<keyword evidence="3" id="KW-0547">Nucleotide-binding</keyword>
<dbReference type="PANTHER" id="PTHR42798:SF6">
    <property type="entry name" value="CELL DIVISION ATP-BINDING PROTEIN FTSE"/>
    <property type="match status" value="1"/>
</dbReference>
<dbReference type="SUPFAM" id="SSF52540">
    <property type="entry name" value="P-loop containing nucleoside triphosphate hydrolases"/>
    <property type="match status" value="1"/>
</dbReference>
<organism evidence="6 7">
    <name type="scientific">Breznakia pachnodae</name>
    <dbReference type="NCBI Taxonomy" id="265178"/>
    <lineage>
        <taxon>Bacteria</taxon>
        <taxon>Bacillati</taxon>
        <taxon>Bacillota</taxon>
        <taxon>Erysipelotrichia</taxon>
        <taxon>Erysipelotrichales</taxon>
        <taxon>Erysipelotrichaceae</taxon>
        <taxon>Breznakia</taxon>
    </lineage>
</organism>
<dbReference type="EMBL" id="JAUSUR010000001">
    <property type="protein sequence ID" value="MDQ0360220.1"/>
    <property type="molecule type" value="Genomic_DNA"/>
</dbReference>
<proteinExistence type="inferred from homology"/>
<dbReference type="Proteomes" id="UP001230220">
    <property type="component" value="Unassembled WGS sequence"/>
</dbReference>
<evidence type="ECO:0000256" key="2">
    <source>
        <dbReference type="ARBA" id="ARBA00022448"/>
    </source>
</evidence>
<evidence type="ECO:0000256" key="1">
    <source>
        <dbReference type="ARBA" id="ARBA00005417"/>
    </source>
</evidence>
<dbReference type="Pfam" id="PF00005">
    <property type="entry name" value="ABC_tran"/>
    <property type="match status" value="1"/>
</dbReference>
<dbReference type="PROSITE" id="PS50893">
    <property type="entry name" value="ABC_TRANSPORTER_2"/>
    <property type="match status" value="1"/>
</dbReference>
<keyword evidence="2" id="KW-0813">Transport</keyword>
<dbReference type="PANTHER" id="PTHR42798">
    <property type="entry name" value="LIPOPROTEIN-RELEASING SYSTEM ATP-BINDING PROTEIN LOLD"/>
    <property type="match status" value="1"/>
</dbReference>
<gene>
    <name evidence="6" type="ORF">J2S15_000951</name>
</gene>
<evidence type="ECO:0000313" key="7">
    <source>
        <dbReference type="Proteomes" id="UP001230220"/>
    </source>
</evidence>
<evidence type="ECO:0000256" key="4">
    <source>
        <dbReference type="ARBA" id="ARBA00022840"/>
    </source>
</evidence>
<comment type="similarity">
    <text evidence="1">Belongs to the ABC transporter superfamily.</text>
</comment>
<dbReference type="Gene3D" id="3.40.50.300">
    <property type="entry name" value="P-loop containing nucleotide triphosphate hydrolases"/>
    <property type="match status" value="1"/>
</dbReference>
<evidence type="ECO:0000313" key="6">
    <source>
        <dbReference type="EMBL" id="MDQ0360220.1"/>
    </source>
</evidence>
<dbReference type="InterPro" id="IPR017871">
    <property type="entry name" value="ABC_transporter-like_CS"/>
</dbReference>
<name>A0ABU0E018_9FIRM</name>
<dbReference type="PROSITE" id="PS00211">
    <property type="entry name" value="ABC_TRANSPORTER_1"/>
    <property type="match status" value="1"/>
</dbReference>
<protein>
    <submittedName>
        <fullName evidence="6">ABC transport system ATP-binding protein</fullName>
    </submittedName>
</protein>
<reference evidence="6 7" key="1">
    <citation type="submission" date="2023-07" db="EMBL/GenBank/DDBJ databases">
        <title>Genomic Encyclopedia of Type Strains, Phase IV (KMG-IV): sequencing the most valuable type-strain genomes for metagenomic binning, comparative biology and taxonomic classification.</title>
        <authorList>
            <person name="Goeker M."/>
        </authorList>
    </citation>
    <scope>NUCLEOTIDE SEQUENCE [LARGE SCALE GENOMIC DNA]</scope>
    <source>
        <strain evidence="6 7">DSM 16784</strain>
    </source>
</reference>
<evidence type="ECO:0000259" key="5">
    <source>
        <dbReference type="PROSITE" id="PS50893"/>
    </source>
</evidence>